<dbReference type="Pfam" id="PF00535">
    <property type="entry name" value="Glycos_transf_2"/>
    <property type="match status" value="1"/>
</dbReference>
<dbReference type="PANTHER" id="PTHR43630">
    <property type="entry name" value="POLY-BETA-1,6-N-ACETYL-D-GLUCOSAMINE SYNTHASE"/>
    <property type="match status" value="1"/>
</dbReference>
<dbReference type="InterPro" id="IPR001173">
    <property type="entry name" value="Glyco_trans_2-like"/>
</dbReference>
<proteinExistence type="predicted"/>
<reference evidence="2" key="1">
    <citation type="submission" date="2020-10" db="EMBL/GenBank/DDBJ databases">
        <authorList>
            <person name="Gilroy R."/>
        </authorList>
    </citation>
    <scope>NUCLEOTIDE SEQUENCE</scope>
    <source>
        <strain evidence="2">CHK152-2871</strain>
    </source>
</reference>
<organism evidence="2 3">
    <name type="scientific">Candidatus Galligastranaerophilus intestinavium</name>
    <dbReference type="NCBI Taxonomy" id="2840836"/>
    <lineage>
        <taxon>Bacteria</taxon>
        <taxon>Candidatus Galligastranaerophilus</taxon>
    </lineage>
</organism>
<evidence type="ECO:0000259" key="1">
    <source>
        <dbReference type="Pfam" id="PF00535"/>
    </source>
</evidence>
<feature type="domain" description="Glycosyltransferase 2-like" evidence="1">
    <location>
        <begin position="5"/>
        <end position="104"/>
    </location>
</feature>
<comment type="caution">
    <text evidence="2">The sequence shown here is derived from an EMBL/GenBank/DDBJ whole genome shotgun (WGS) entry which is preliminary data.</text>
</comment>
<gene>
    <name evidence="2" type="ORF">IAA86_08080</name>
</gene>
<evidence type="ECO:0000313" key="3">
    <source>
        <dbReference type="Proteomes" id="UP000886865"/>
    </source>
</evidence>
<evidence type="ECO:0000313" key="2">
    <source>
        <dbReference type="EMBL" id="HIS74960.1"/>
    </source>
</evidence>
<dbReference type="InterPro" id="IPR029044">
    <property type="entry name" value="Nucleotide-diphossugar_trans"/>
</dbReference>
<dbReference type="Gene3D" id="3.90.550.10">
    <property type="entry name" value="Spore Coat Polysaccharide Biosynthesis Protein SpsA, Chain A"/>
    <property type="match status" value="1"/>
</dbReference>
<dbReference type="AlphaFoldDB" id="A0A9D1JY91"/>
<sequence length="263" mass="31530">MATISVVINTLNAQRLLDDVLESVKEADEIIVCDMHSEDETIEIAKRHKCKIFYHERTGIVELARNWAMEQATCDWILVLDADEIVTPELWQYLKNYAQHPKKNRNACYIPRETYLLGKHVHSWRQSGIKRFWKRGNCYYTNEIHKMPVTREGKDFWINKNGKLKNVALIHYHIPSLNHFGVRLNNYTDFELKRFQMKNTKFKLSKLLLRPPYEFFKLYIMKGGFKDGIHGFIFAVIMAYYKFLQWAKLYEYEFVQKNRDLKY</sequence>
<name>A0A9D1JY91_9BACT</name>
<dbReference type="SUPFAM" id="SSF53448">
    <property type="entry name" value="Nucleotide-diphospho-sugar transferases"/>
    <property type="match status" value="1"/>
</dbReference>
<protein>
    <submittedName>
        <fullName evidence="2">Glycosyltransferase family 2 protein</fullName>
    </submittedName>
</protein>
<dbReference type="PANTHER" id="PTHR43630:SF2">
    <property type="entry name" value="GLYCOSYLTRANSFERASE"/>
    <property type="match status" value="1"/>
</dbReference>
<dbReference type="EMBL" id="DVJQ01000070">
    <property type="protein sequence ID" value="HIS74960.1"/>
    <property type="molecule type" value="Genomic_DNA"/>
</dbReference>
<reference evidence="2" key="2">
    <citation type="journal article" date="2021" name="PeerJ">
        <title>Extensive microbial diversity within the chicken gut microbiome revealed by metagenomics and culture.</title>
        <authorList>
            <person name="Gilroy R."/>
            <person name="Ravi A."/>
            <person name="Getino M."/>
            <person name="Pursley I."/>
            <person name="Horton D.L."/>
            <person name="Alikhan N.F."/>
            <person name="Baker D."/>
            <person name="Gharbi K."/>
            <person name="Hall N."/>
            <person name="Watson M."/>
            <person name="Adriaenssens E.M."/>
            <person name="Foster-Nyarko E."/>
            <person name="Jarju S."/>
            <person name="Secka A."/>
            <person name="Antonio M."/>
            <person name="Oren A."/>
            <person name="Chaudhuri R.R."/>
            <person name="La Ragione R."/>
            <person name="Hildebrand F."/>
            <person name="Pallen M.J."/>
        </authorList>
    </citation>
    <scope>NUCLEOTIDE SEQUENCE</scope>
    <source>
        <strain evidence="2">CHK152-2871</strain>
    </source>
</reference>
<dbReference type="CDD" id="cd02511">
    <property type="entry name" value="Beta4Glucosyltransferase"/>
    <property type="match status" value="1"/>
</dbReference>
<accession>A0A9D1JY91</accession>
<dbReference type="Proteomes" id="UP000886865">
    <property type="component" value="Unassembled WGS sequence"/>
</dbReference>